<evidence type="ECO:0000313" key="3">
    <source>
        <dbReference type="EMBL" id="RAO16352.1"/>
    </source>
</evidence>
<proteinExistence type="predicted"/>
<keyword evidence="1" id="KW-0472">Membrane</keyword>
<gene>
    <name evidence="2" type="ORF">LAH08_03183</name>
    <name evidence="3" type="ORF">MED15_03871</name>
</gene>
<protein>
    <submittedName>
        <fullName evidence="2">Uncharacterized protein</fullName>
    </submittedName>
</protein>
<dbReference type="EMBL" id="PYAC01000017">
    <property type="protein sequence ID" value="RAO16352.1"/>
    <property type="molecule type" value="Genomic_DNA"/>
</dbReference>
<keyword evidence="5" id="KW-1185">Reference proteome</keyword>
<evidence type="ECO:0000256" key="1">
    <source>
        <dbReference type="SAM" id="Phobius"/>
    </source>
</evidence>
<evidence type="ECO:0000313" key="2">
    <source>
        <dbReference type="EMBL" id="RAO00930.1"/>
    </source>
</evidence>
<dbReference type="Proteomes" id="UP000248966">
    <property type="component" value="Unassembled WGS sequence"/>
</dbReference>
<evidence type="ECO:0000313" key="5">
    <source>
        <dbReference type="Proteomes" id="UP000249045"/>
    </source>
</evidence>
<sequence>MPRRAQSKGHIERGRPVAAMDAEADGGCLRNADWRGDRGRHASGAMSGTDRRQLVRQLIVGQFQLPLAMIVTPKLLPLPFGVAVTVPLLPLTAAFQLF</sequence>
<feature type="transmembrane region" description="Helical" evidence="1">
    <location>
        <begin position="78"/>
        <end position="97"/>
    </location>
</feature>
<organism evidence="2 4">
    <name type="scientific">Micromonospora noduli</name>
    <dbReference type="NCBI Taxonomy" id="709876"/>
    <lineage>
        <taxon>Bacteria</taxon>
        <taxon>Bacillati</taxon>
        <taxon>Actinomycetota</taxon>
        <taxon>Actinomycetes</taxon>
        <taxon>Micromonosporales</taxon>
        <taxon>Micromonosporaceae</taxon>
        <taxon>Micromonospora</taxon>
    </lineage>
</organism>
<dbReference type="Proteomes" id="UP000249045">
    <property type="component" value="Unassembled WGS sequence"/>
</dbReference>
<keyword evidence="1" id="KW-0812">Transmembrane</keyword>
<reference evidence="4 5" key="1">
    <citation type="submission" date="2018-03" db="EMBL/GenBank/DDBJ databases">
        <title>Defining the species Micromonospora saelicesensis and Micromonospora noduli under the framework of genomics.</title>
        <authorList>
            <person name="Riesco R."/>
            <person name="Trujillo M.E."/>
        </authorList>
    </citation>
    <scope>NUCLEOTIDE SEQUENCE [LARGE SCALE GENOMIC DNA]</scope>
    <source>
        <strain evidence="2 4">LAH08</strain>
        <strain evidence="3 5">MED15</strain>
    </source>
</reference>
<evidence type="ECO:0000313" key="4">
    <source>
        <dbReference type="Proteomes" id="UP000248966"/>
    </source>
</evidence>
<dbReference type="EMBL" id="PYAA01000017">
    <property type="protein sequence ID" value="RAO00930.1"/>
    <property type="molecule type" value="Genomic_DNA"/>
</dbReference>
<dbReference type="AlphaFoldDB" id="A0A328N2M3"/>
<comment type="caution">
    <text evidence="2">The sequence shown here is derived from an EMBL/GenBank/DDBJ whole genome shotgun (WGS) entry which is preliminary data.</text>
</comment>
<accession>A0A328N2M3</accession>
<name>A0A328N2M3_9ACTN</name>
<keyword evidence="1" id="KW-1133">Transmembrane helix</keyword>